<feature type="compositionally biased region" description="Polar residues" evidence="8">
    <location>
        <begin position="850"/>
        <end position="875"/>
    </location>
</feature>
<evidence type="ECO:0000313" key="12">
    <source>
        <dbReference type="Proteomes" id="UP000734854"/>
    </source>
</evidence>
<feature type="region of interest" description="Disordered" evidence="8">
    <location>
        <begin position="740"/>
        <end position="764"/>
    </location>
</feature>
<dbReference type="PANTHER" id="PTHR12550">
    <property type="entry name" value="HEPATOMA-DERIVED GROWTH FACTOR-RELATED"/>
    <property type="match status" value="1"/>
</dbReference>
<dbReference type="Gene3D" id="2.30.30.140">
    <property type="match status" value="1"/>
</dbReference>
<dbReference type="EMBL" id="JACMSC010000013">
    <property type="protein sequence ID" value="KAG6493611.1"/>
    <property type="molecule type" value="Genomic_DNA"/>
</dbReference>
<feature type="compositionally biased region" description="Polar residues" evidence="8">
    <location>
        <begin position="1315"/>
        <end position="1333"/>
    </location>
</feature>
<feature type="compositionally biased region" description="Basic and acidic residues" evidence="8">
    <location>
        <begin position="748"/>
        <end position="760"/>
    </location>
</feature>
<keyword evidence="4" id="KW-0805">Transcription regulation</keyword>
<feature type="compositionally biased region" description="Polar residues" evidence="8">
    <location>
        <begin position="476"/>
        <end position="489"/>
    </location>
</feature>
<evidence type="ECO:0000256" key="4">
    <source>
        <dbReference type="ARBA" id="ARBA00023015"/>
    </source>
</evidence>
<feature type="compositionally biased region" description="Polar residues" evidence="8">
    <location>
        <begin position="1487"/>
        <end position="1501"/>
    </location>
</feature>
<feature type="compositionally biased region" description="Polar residues" evidence="8">
    <location>
        <begin position="509"/>
        <end position="531"/>
    </location>
</feature>
<dbReference type="SMART" id="SM00582">
    <property type="entry name" value="RPR"/>
    <property type="match status" value="1"/>
</dbReference>
<dbReference type="GO" id="GO:0009908">
    <property type="term" value="P:flower development"/>
    <property type="evidence" value="ECO:0007669"/>
    <property type="project" value="UniProtKB-KW"/>
</dbReference>
<organism evidence="11 12">
    <name type="scientific">Zingiber officinale</name>
    <name type="common">Ginger</name>
    <name type="synonym">Amomum zingiber</name>
    <dbReference type="NCBI Taxonomy" id="94328"/>
    <lineage>
        <taxon>Eukaryota</taxon>
        <taxon>Viridiplantae</taxon>
        <taxon>Streptophyta</taxon>
        <taxon>Embryophyta</taxon>
        <taxon>Tracheophyta</taxon>
        <taxon>Spermatophyta</taxon>
        <taxon>Magnoliopsida</taxon>
        <taxon>Liliopsida</taxon>
        <taxon>Zingiberales</taxon>
        <taxon>Zingiberaceae</taxon>
        <taxon>Zingiber</taxon>
    </lineage>
</organism>
<dbReference type="PANTHER" id="PTHR12550:SF70">
    <property type="entry name" value="JIL-1 ANCHORING AND STABILIZING PROTEIN, ISOFORM A"/>
    <property type="match status" value="1"/>
</dbReference>
<dbReference type="GO" id="GO:0005634">
    <property type="term" value="C:nucleus"/>
    <property type="evidence" value="ECO:0007669"/>
    <property type="project" value="UniProtKB-SubCell"/>
</dbReference>
<keyword evidence="5" id="KW-0287">Flowering</keyword>
<comment type="caution">
    <text evidence="11">The sequence shown here is derived from an EMBL/GenBank/DDBJ whole genome shotgun (WGS) entry which is preliminary data.</text>
</comment>
<dbReference type="InterPro" id="IPR000313">
    <property type="entry name" value="PWWP_dom"/>
</dbReference>
<name>A0A8J5FZJ3_ZINOF</name>
<comment type="subcellular location">
    <subcellularLocation>
        <location evidence="1">Nucleus</location>
    </subcellularLocation>
</comment>
<feature type="compositionally biased region" description="Polar residues" evidence="8">
    <location>
        <begin position="545"/>
        <end position="565"/>
    </location>
</feature>
<protein>
    <recommendedName>
        <fullName evidence="13">ENHANCER OF AG-4 protein 2</fullName>
    </recommendedName>
</protein>
<proteinExistence type="predicted"/>
<feature type="domain" description="PWWP" evidence="9">
    <location>
        <begin position="20"/>
        <end position="80"/>
    </location>
</feature>
<reference evidence="11 12" key="1">
    <citation type="submission" date="2020-08" db="EMBL/GenBank/DDBJ databases">
        <title>Plant Genome Project.</title>
        <authorList>
            <person name="Zhang R.-G."/>
        </authorList>
    </citation>
    <scope>NUCLEOTIDE SEQUENCE [LARGE SCALE GENOMIC DNA]</scope>
    <source>
        <tissue evidence="11">Rhizome</tissue>
    </source>
</reference>
<keyword evidence="2" id="KW-0217">Developmental protein</keyword>
<sequence length="1669" mass="183099">MAPGRRKGLNRVKAVGQLKLGDLVLAKVKGYPAWPAKVSPISRPEDFERSPDPRKYFVQFFGTSEIHRIYMADILPLLWPFIIRLYFCSAFVVPADIQVFTDESRIKLTARCQSKTVKHFASAVDEICEAFEELNKKRSAESVHEADMINDSVASPLNSDFEDIEHPVEHNGATHLRDPGKKVENNVSGEPPCINFVSRSQEVSASLDPSSSNLNGAESLLKRKKSSTNDGQIAKKKKAVVYKSDLYSSSCKEKSIITSPDDSEGTNMEILPEFEIEEPLPKVSSVRGLENSCGSKSANEHHEKDASCSLRVQKNVDIVAKKKKVLVSKSSLPSSGKKNKSVSGSPDEINGTDIPMLSNMEPKGSDHDNLDDCSDMKDASKEIRGLVVMKKKVAVSKSTFSASSSKEKLMNTNPDDIKNENMIMSPPKKETEEPSPIGSEGGLQDYCDSNKGDISNSKVQEVGHQTTKGDTEPKQNVDNASGIKSNVAVQKQLKGNGKGNNLPVEKGTKVTSNDSNRVSARNTTIGSNSKTGKMPKSLKKPKEYSLQNGKPHNNPRKATTDTSYEYANDKSVPSGEVENFKGRSTMHKFEGSNDSCPTKGTKLVKEDVNKSKKSMHGDLPPTDELKYGTVEKRKKSGISIRSENQLTSATNMDAHLSTVKHAEDMDAVAHSAIKITANLVQSDSKLVKKRDRPLSTHIRYKRRSCRFDDDDEEEETKTPIHKASSVNLVLSDSSVSVSEQKLQSVTESNKDSPTNRDATEKACLSSDQKSSYGITLLVKVAEKNERKAEKSHSPQTYQSPMKREYQKSCFGGSRTPLLSPKASAALDDAPKLRDQTCVKPHVKAFDSPGKKSQITPSKLSKSQSEGLNSSASQSMPEKIKALNKSINMKAPSKSNAHNTVLTENKHEKRFSSEWNSGKDTLGEKRSGMAKEEKLVTISASSFSDTSKSMRNLIAAAQAKKRREEQSRYVHPENSIPIIVSTPNLIHGMSPSPAVLIPFTSANLFNKDIEAYAAIPSDSPLSVPHESSLSNKVDHEEYEHRISPEYRPPGGSLSGGTEAAVARDALEGMVETLSRTKDSIGRATRLAIDCAKYGIADEIVELLIQKLENEPSFHRRVDLFFLVDSITQCSHTQKGIAGSSYIPTVQAALPRLLSAAAPSGASARENRRQCLKVLKLWLERKIMPDSLLRRYIDEIEVPSDDLSAGIFLRRPSRAERSVDDPIREIEDMLVDEYGSNATFQLPGLLSCNVFEDEEDLYVDLYGDSGIKMSAETASKLGHLDTGAVTPSDRHPHILKDVDGELEMEDVILPKEEKGIASNNFQNSESQPCDSSKSSDLAVADSNELPPLPTAPPPPVESPPLPPSPPPLPPSPPPPPPPLPSSPSPTPPPLPLSGQLCTSSVSLPPAPSSSSPSLFYPSMQEEFRLANCNQVVHLPNNTVMQGQEAALSNEMVLQQRPNFMANGISNTQSMNTYSSSRPFEYGQNESYLAPQTSHNSHHFQQGNAPFHQRPYHSLPHAPTAAQTAGHFSHATPMSQQQVQQQHNHYPLPSVPNSHRQYLPDEQRRVHTRGFSPDNQHSAWVPTRPSCSGAPITQDGFPRSNIEMAPSNSMGYQLPLHNSVPSAGSDIVFPRFCLAGRICQVLIVGDQVKVSSMHMFGYDLFYDVWELEIDGF</sequence>
<dbReference type="GO" id="GO:0006397">
    <property type="term" value="P:mRNA processing"/>
    <property type="evidence" value="ECO:0007669"/>
    <property type="project" value="UniProtKB-KW"/>
</dbReference>
<keyword evidence="3" id="KW-0507">mRNA processing</keyword>
<evidence type="ECO:0000256" key="3">
    <source>
        <dbReference type="ARBA" id="ARBA00022664"/>
    </source>
</evidence>
<feature type="compositionally biased region" description="Basic and acidic residues" evidence="8">
    <location>
        <begin position="405"/>
        <end position="419"/>
    </location>
</feature>
<feature type="region of interest" description="Disordered" evidence="8">
    <location>
        <begin position="329"/>
        <end position="375"/>
    </location>
</feature>
<feature type="compositionally biased region" description="Low complexity" evidence="8">
    <location>
        <begin position="329"/>
        <end position="345"/>
    </location>
</feature>
<evidence type="ECO:0000256" key="6">
    <source>
        <dbReference type="ARBA" id="ARBA00023163"/>
    </source>
</evidence>
<dbReference type="PROSITE" id="PS50812">
    <property type="entry name" value="PWWP"/>
    <property type="match status" value="1"/>
</dbReference>
<feature type="domain" description="CID" evidence="10">
    <location>
        <begin position="1057"/>
        <end position="1198"/>
    </location>
</feature>
<dbReference type="Pfam" id="PF04818">
    <property type="entry name" value="CID"/>
    <property type="match status" value="1"/>
</dbReference>
<accession>A0A8J5FZJ3</accession>
<keyword evidence="7" id="KW-0539">Nucleus</keyword>
<evidence type="ECO:0000256" key="1">
    <source>
        <dbReference type="ARBA" id="ARBA00004123"/>
    </source>
</evidence>
<dbReference type="Gene3D" id="1.25.40.90">
    <property type="match status" value="1"/>
</dbReference>
<feature type="region of interest" description="Disordered" evidence="8">
    <location>
        <begin position="1487"/>
        <end position="1553"/>
    </location>
</feature>
<evidence type="ECO:0000256" key="8">
    <source>
        <dbReference type="SAM" id="MobiDB-lite"/>
    </source>
</evidence>
<evidence type="ECO:0000313" key="11">
    <source>
        <dbReference type="EMBL" id="KAG6493611.1"/>
    </source>
</evidence>
<feature type="compositionally biased region" description="Basic and acidic residues" evidence="8">
    <location>
        <begin position="363"/>
        <end position="375"/>
    </location>
</feature>
<dbReference type="InterPro" id="IPR008942">
    <property type="entry name" value="ENTH_VHS"/>
</dbReference>
<feature type="region of interest" description="Disordered" evidence="8">
    <location>
        <begin position="842"/>
        <end position="875"/>
    </location>
</feature>
<keyword evidence="6" id="KW-0804">Transcription</keyword>
<evidence type="ECO:0000256" key="2">
    <source>
        <dbReference type="ARBA" id="ARBA00022473"/>
    </source>
</evidence>
<dbReference type="FunFam" id="1.25.40.90:FF:000037">
    <property type="entry name" value="Enhancer of ag-4 2"/>
    <property type="match status" value="1"/>
</dbReference>
<dbReference type="InterPro" id="IPR006569">
    <property type="entry name" value="CID_dom"/>
</dbReference>
<dbReference type="Proteomes" id="UP000734854">
    <property type="component" value="Unassembled WGS sequence"/>
</dbReference>
<feature type="region of interest" description="Disordered" evidence="8">
    <location>
        <begin position="397"/>
        <end position="577"/>
    </location>
</feature>
<dbReference type="Pfam" id="PF00855">
    <property type="entry name" value="PWWP"/>
    <property type="match status" value="1"/>
</dbReference>
<dbReference type="PROSITE" id="PS51391">
    <property type="entry name" value="CID"/>
    <property type="match status" value="1"/>
</dbReference>
<feature type="compositionally biased region" description="Polar residues" evidence="8">
    <location>
        <begin position="452"/>
        <end position="466"/>
    </location>
</feature>
<evidence type="ECO:0008006" key="13">
    <source>
        <dbReference type="Google" id="ProtNLM"/>
    </source>
</evidence>
<keyword evidence="12" id="KW-1185">Reference proteome</keyword>
<evidence type="ECO:0000259" key="9">
    <source>
        <dbReference type="PROSITE" id="PS50812"/>
    </source>
</evidence>
<dbReference type="SMART" id="SM00293">
    <property type="entry name" value="PWWP"/>
    <property type="match status" value="1"/>
</dbReference>
<feature type="compositionally biased region" description="Pro residues" evidence="8">
    <location>
        <begin position="1344"/>
        <end position="1389"/>
    </location>
</feature>
<evidence type="ECO:0000259" key="10">
    <source>
        <dbReference type="PROSITE" id="PS51391"/>
    </source>
</evidence>
<gene>
    <name evidence="11" type="ORF">ZIOFF_048603</name>
</gene>
<feature type="region of interest" description="Disordered" evidence="8">
    <location>
        <begin position="1314"/>
        <end position="1411"/>
    </location>
</feature>
<feature type="region of interest" description="Disordered" evidence="8">
    <location>
        <begin position="907"/>
        <end position="927"/>
    </location>
</feature>
<feature type="compositionally biased region" description="Low complexity" evidence="8">
    <location>
        <begin position="1397"/>
        <end position="1411"/>
    </location>
</feature>
<feature type="region of interest" description="Disordered" evidence="8">
    <location>
        <begin position="287"/>
        <end position="306"/>
    </location>
</feature>
<evidence type="ECO:0000256" key="5">
    <source>
        <dbReference type="ARBA" id="ARBA00023089"/>
    </source>
</evidence>
<dbReference type="SUPFAM" id="SSF63748">
    <property type="entry name" value="Tudor/PWWP/MBT"/>
    <property type="match status" value="1"/>
</dbReference>
<evidence type="ECO:0000256" key="7">
    <source>
        <dbReference type="ARBA" id="ARBA00023242"/>
    </source>
</evidence>